<dbReference type="EMBL" id="JADMKS010000001">
    <property type="protein sequence ID" value="MBF6635573.1"/>
    <property type="molecule type" value="Genomic_DNA"/>
</dbReference>
<evidence type="ECO:0000313" key="4">
    <source>
        <dbReference type="Proteomes" id="UP000705283"/>
    </source>
</evidence>
<reference evidence="2" key="1">
    <citation type="submission" date="2016-12" db="EMBL/GenBank/DDBJ databases">
        <authorList>
            <person name="Le Fleche-Mateos A."/>
        </authorList>
    </citation>
    <scope>NUCLEOTIDE SEQUENCE</scope>
    <source>
        <strain evidence="2">213</strain>
    </source>
</reference>
<evidence type="ECO:0000313" key="3">
    <source>
        <dbReference type="Proteomes" id="UP000192722"/>
    </source>
</evidence>
<comment type="caution">
    <text evidence="1">The sequence shown here is derived from an EMBL/GenBank/DDBJ whole genome shotgun (WGS) entry which is preliminary data.</text>
</comment>
<dbReference type="Proteomes" id="UP000705283">
    <property type="component" value="Unassembled WGS sequence"/>
</dbReference>
<dbReference type="Proteomes" id="UP000192722">
    <property type="component" value="Unassembled WGS sequence"/>
</dbReference>
<evidence type="ECO:0000313" key="2">
    <source>
        <dbReference type="EMBL" id="ORJ21582.1"/>
    </source>
</evidence>
<sequence>MDVMALQGDTLDLVCYRHYGKTAGVTEAVLSANPGLCEGGPLLMAGQVITLPELAADTENKAEIVQLWD</sequence>
<dbReference type="Pfam" id="PF05489">
    <property type="entry name" value="Phage_tail_X"/>
    <property type="match status" value="1"/>
</dbReference>
<reference evidence="1" key="4">
    <citation type="submission" date="2022-09" db="EMBL/GenBank/DDBJ databases">
        <title>Rouxiella aceris sp. nov., isolated from tree sap and emended description of the genus Rhouxiella.</title>
        <authorList>
            <person name="Kim I.S."/>
        </authorList>
    </citation>
    <scope>NUCLEOTIDE SEQUENCE</scope>
    <source>
        <strain evidence="1">SAP-2</strain>
    </source>
</reference>
<dbReference type="RefSeq" id="WP_084982889.1">
    <property type="nucleotide sequence ID" value="NZ_CBCSCF010000002.1"/>
</dbReference>
<protein>
    <submittedName>
        <fullName evidence="2">Phage tail protein</fullName>
    </submittedName>
    <submittedName>
        <fullName evidence="1">Tail protein X</fullName>
    </submittedName>
</protein>
<organism evidence="1 4">
    <name type="scientific">Rouxiella silvae</name>
    <dbReference type="NCBI Taxonomy" id="1646373"/>
    <lineage>
        <taxon>Bacteria</taxon>
        <taxon>Pseudomonadati</taxon>
        <taxon>Pseudomonadota</taxon>
        <taxon>Gammaproteobacteria</taxon>
        <taxon>Enterobacterales</taxon>
        <taxon>Yersiniaceae</taxon>
        <taxon>Rouxiella</taxon>
    </lineage>
</organism>
<dbReference type="EMBL" id="MRWD01000017">
    <property type="protein sequence ID" value="ORJ21582.1"/>
    <property type="molecule type" value="Genomic_DNA"/>
</dbReference>
<keyword evidence="3" id="KW-1185">Reference proteome</keyword>
<accession>A0AA40WZ34</accession>
<evidence type="ECO:0000313" key="1">
    <source>
        <dbReference type="EMBL" id="MBF6635573.1"/>
    </source>
</evidence>
<reference evidence="1" key="3">
    <citation type="submission" date="2020-11" db="EMBL/GenBank/DDBJ databases">
        <authorList>
            <person name="Lee S.D."/>
        </authorList>
    </citation>
    <scope>NUCLEOTIDE SEQUENCE</scope>
    <source>
        <strain evidence="1">SAP-2</strain>
    </source>
</reference>
<reference evidence="2 3" key="2">
    <citation type="journal article" date="2017" name="Int. J. Syst. Evol. Microbiol.">
        <title>Rouxiella badensis sp. nov. and Rouxiella silvae sp. nov. isolated from peat bog soil in Germany and emendation of the genus description.</title>
        <authorList>
            <person name="Le Fleche-Mateos A."/>
            <person name="Kugler J.H."/>
            <person name="Hansen S.H."/>
            <person name="Syldatk C."/>
            <person name="Hausmann R."/>
            <person name="Lomprez F."/>
            <person name="Vandenbogaert M."/>
            <person name="Manuguerra J.C."/>
            <person name="Grimont P.A."/>
        </authorList>
    </citation>
    <scope>NUCLEOTIDE SEQUENCE [LARGE SCALE GENOMIC DNA]</scope>
    <source>
        <strain evidence="2 3">213</strain>
    </source>
</reference>
<name>A0AA40WZ34_9GAMM</name>
<gene>
    <name evidence="2" type="ORF">BS639_08940</name>
    <name evidence="1" type="ORF">ITX54_02690</name>
</gene>
<dbReference type="InterPro" id="IPR008861">
    <property type="entry name" value="GpX-like"/>
</dbReference>
<proteinExistence type="predicted"/>
<dbReference type="AlphaFoldDB" id="A0AA40WZ34"/>